<gene>
    <name evidence="2" type="ORF">SAMN05444336_101600</name>
</gene>
<dbReference type="InterPro" id="IPR036866">
    <property type="entry name" value="RibonucZ/Hydroxyglut_hydro"/>
</dbReference>
<evidence type="ECO:0000256" key="1">
    <source>
        <dbReference type="SAM" id="SignalP"/>
    </source>
</evidence>
<keyword evidence="3" id="KW-1185">Reference proteome</keyword>
<keyword evidence="1" id="KW-0732">Signal</keyword>
<reference evidence="2 3" key="1">
    <citation type="submission" date="2016-10" db="EMBL/GenBank/DDBJ databases">
        <authorList>
            <person name="de Groot N.N."/>
        </authorList>
    </citation>
    <scope>NUCLEOTIDE SEQUENCE [LARGE SCALE GENOMIC DNA]</scope>
    <source>
        <strain evidence="2 3">DSM 17890</strain>
    </source>
</reference>
<name>A0A1H2SAI7_9RHOB</name>
<dbReference type="InterPro" id="IPR050114">
    <property type="entry name" value="UPF0173_UPF0282_UlaG_hydrolase"/>
</dbReference>
<dbReference type="InterPro" id="IPR006311">
    <property type="entry name" value="TAT_signal"/>
</dbReference>
<accession>A0A1H2SAI7</accession>
<dbReference type="STRING" id="356660.SAMN05444336_101600"/>
<dbReference type="Pfam" id="PF13483">
    <property type="entry name" value="Lactamase_B_3"/>
    <property type="match status" value="1"/>
</dbReference>
<dbReference type="OrthoDB" id="9805728at2"/>
<dbReference type="Proteomes" id="UP000199118">
    <property type="component" value="Unassembled WGS sequence"/>
</dbReference>
<evidence type="ECO:0000313" key="3">
    <source>
        <dbReference type="Proteomes" id="UP000199118"/>
    </source>
</evidence>
<dbReference type="Gene3D" id="3.60.15.10">
    <property type="entry name" value="Ribonuclease Z/Hydroxyacylglutathione hydrolase-like"/>
    <property type="match status" value="1"/>
</dbReference>
<dbReference type="PROSITE" id="PS51318">
    <property type="entry name" value="TAT"/>
    <property type="match status" value="1"/>
</dbReference>
<dbReference type="RefSeq" id="WP_092679628.1">
    <property type="nucleotide sequence ID" value="NZ_FNMZ01000001.1"/>
</dbReference>
<proteinExistence type="predicted"/>
<protein>
    <submittedName>
        <fullName evidence="2">L-ascorbate metabolism protein UlaG, beta-lactamase superfamily</fullName>
    </submittedName>
</protein>
<dbReference type="PANTHER" id="PTHR43546:SF3">
    <property type="entry name" value="UPF0173 METAL-DEPENDENT HYDROLASE MJ1163"/>
    <property type="match status" value="1"/>
</dbReference>
<dbReference type="PANTHER" id="PTHR43546">
    <property type="entry name" value="UPF0173 METAL-DEPENDENT HYDROLASE MJ1163-RELATED"/>
    <property type="match status" value="1"/>
</dbReference>
<feature type="chain" id="PRO_5011730769" evidence="1">
    <location>
        <begin position="35"/>
        <end position="259"/>
    </location>
</feature>
<sequence length="259" mass="27304">MTFSRRQTLAAGAAALGGLAAARLAPWAVPAAHAGAADAYASASGEIVVHPRAHASFVMTAPGVTIYNDPVGEASLYADLPPADLILITHHHGDHFKPETLAALVGENTALVVNPTVMEALPAELKAIATEIANGGETEAKGVAISAIPAYNTTEDRLKFHPKGRDNGYVLSLDGQRIYIAGDTEDIPEMRALDGVDMAFVPMNLPYTMTVEQAASGVAAFAPKVVYPYHYRDSDPMEFARLVGEAAPGVKVVQGPWYE</sequence>
<feature type="signal peptide" evidence="1">
    <location>
        <begin position="1"/>
        <end position="34"/>
    </location>
</feature>
<organism evidence="2 3">
    <name type="scientific">Albimonas donghaensis</name>
    <dbReference type="NCBI Taxonomy" id="356660"/>
    <lineage>
        <taxon>Bacteria</taxon>
        <taxon>Pseudomonadati</taxon>
        <taxon>Pseudomonadota</taxon>
        <taxon>Alphaproteobacteria</taxon>
        <taxon>Rhodobacterales</taxon>
        <taxon>Paracoccaceae</taxon>
        <taxon>Albimonas</taxon>
    </lineage>
</organism>
<evidence type="ECO:0000313" key="2">
    <source>
        <dbReference type="EMBL" id="SDW28585.1"/>
    </source>
</evidence>
<dbReference type="EMBL" id="FNMZ01000001">
    <property type="protein sequence ID" value="SDW28585.1"/>
    <property type="molecule type" value="Genomic_DNA"/>
</dbReference>
<dbReference type="AlphaFoldDB" id="A0A1H2SAI7"/>
<dbReference type="SUPFAM" id="SSF56281">
    <property type="entry name" value="Metallo-hydrolase/oxidoreductase"/>
    <property type="match status" value="1"/>
</dbReference>